<dbReference type="RefSeq" id="WP_344909399.1">
    <property type="nucleotide sequence ID" value="NZ_BAABDL010000005.1"/>
</dbReference>
<evidence type="ECO:0000313" key="3">
    <source>
        <dbReference type="Proteomes" id="UP001501734"/>
    </source>
</evidence>
<keyword evidence="3" id="KW-1185">Reference proteome</keyword>
<protein>
    <recommendedName>
        <fullName evidence="4">Spore coat protein CotO</fullName>
    </recommendedName>
</protein>
<dbReference type="Proteomes" id="UP001501734">
    <property type="component" value="Unassembled WGS sequence"/>
</dbReference>
<comment type="caution">
    <text evidence="2">The sequence shown here is derived from an EMBL/GenBank/DDBJ whole genome shotgun (WGS) entry which is preliminary data.</text>
</comment>
<organism evidence="2 3">
    <name type="scientific">Amphibacillus indicireducens</name>
    <dbReference type="NCBI Taxonomy" id="1076330"/>
    <lineage>
        <taxon>Bacteria</taxon>
        <taxon>Bacillati</taxon>
        <taxon>Bacillota</taxon>
        <taxon>Bacilli</taxon>
        <taxon>Bacillales</taxon>
        <taxon>Bacillaceae</taxon>
        <taxon>Amphibacillus</taxon>
    </lineage>
</organism>
<evidence type="ECO:0000313" key="2">
    <source>
        <dbReference type="EMBL" id="GAA4057603.1"/>
    </source>
</evidence>
<reference evidence="3" key="1">
    <citation type="journal article" date="2019" name="Int. J. Syst. Evol. Microbiol.">
        <title>The Global Catalogue of Microorganisms (GCM) 10K type strain sequencing project: providing services to taxonomists for standard genome sequencing and annotation.</title>
        <authorList>
            <consortium name="The Broad Institute Genomics Platform"/>
            <consortium name="The Broad Institute Genome Sequencing Center for Infectious Disease"/>
            <person name="Wu L."/>
            <person name="Ma J."/>
        </authorList>
    </citation>
    <scope>NUCLEOTIDE SEQUENCE [LARGE SCALE GENOMIC DNA]</scope>
    <source>
        <strain evidence="3">JCM 17250</strain>
    </source>
</reference>
<dbReference type="Pfam" id="PF14153">
    <property type="entry name" value="Spore_coat_CotO"/>
    <property type="match status" value="1"/>
</dbReference>
<dbReference type="EMBL" id="BAABDL010000005">
    <property type="protein sequence ID" value="GAA4057603.1"/>
    <property type="molecule type" value="Genomic_DNA"/>
</dbReference>
<sequence>MTLKPLFLIDQPELAMPHAPMQAEYHSPTEADKINSQNQSQPKKAQMNGNQSQVFTEMTTDQKLNYLLTRPAHVPKLYCKFTVNQAYYRGHVLAREADQFVFEDRHTRKRHLFKIADISEIRLIGF</sequence>
<gene>
    <name evidence="2" type="ORF">GCM10022410_01250</name>
</gene>
<evidence type="ECO:0000256" key="1">
    <source>
        <dbReference type="SAM" id="MobiDB-lite"/>
    </source>
</evidence>
<accession>A0ABP7V1S1</accession>
<name>A0ABP7V1S1_9BACI</name>
<feature type="compositionally biased region" description="Polar residues" evidence="1">
    <location>
        <begin position="34"/>
        <end position="51"/>
    </location>
</feature>
<proteinExistence type="predicted"/>
<evidence type="ECO:0008006" key="4">
    <source>
        <dbReference type="Google" id="ProtNLM"/>
    </source>
</evidence>
<dbReference type="InterPro" id="IPR025439">
    <property type="entry name" value="Spore_coat_CotO"/>
</dbReference>
<feature type="region of interest" description="Disordered" evidence="1">
    <location>
        <begin position="20"/>
        <end position="51"/>
    </location>
</feature>